<evidence type="ECO:0000259" key="3">
    <source>
        <dbReference type="PROSITE" id="PS51194"/>
    </source>
</evidence>
<feature type="compositionally biased region" description="Basic residues" evidence="2">
    <location>
        <begin position="458"/>
        <end position="470"/>
    </location>
</feature>
<feature type="compositionally biased region" description="Acidic residues" evidence="2">
    <location>
        <begin position="551"/>
        <end position="563"/>
    </location>
</feature>
<dbReference type="InterPro" id="IPR001650">
    <property type="entry name" value="Helicase_C-like"/>
</dbReference>
<feature type="domain" description="Helicase C-terminal" evidence="3">
    <location>
        <begin position="263"/>
        <end position="440"/>
    </location>
</feature>
<dbReference type="PROSITE" id="PS51194">
    <property type="entry name" value="HELICASE_CTER"/>
    <property type="match status" value="1"/>
</dbReference>
<dbReference type="GeneID" id="18813766"/>
<dbReference type="OrthoDB" id="3270319at2759"/>
<dbReference type="Proteomes" id="UP000008064">
    <property type="component" value="Unassembled WGS sequence"/>
</dbReference>
<dbReference type="InterPro" id="IPR049730">
    <property type="entry name" value="SNF2/RAD54-like_C"/>
</dbReference>
<feature type="region of interest" description="Disordered" evidence="2">
    <location>
        <begin position="446"/>
        <end position="539"/>
    </location>
</feature>
<feature type="region of interest" description="Disordered" evidence="2">
    <location>
        <begin position="212"/>
        <end position="232"/>
    </location>
</feature>
<dbReference type="InterPro" id="IPR027417">
    <property type="entry name" value="P-loop_NTPase"/>
</dbReference>
<accession>F8ND14</accession>
<dbReference type="PANTHER" id="PTHR45629:SF7">
    <property type="entry name" value="DNA EXCISION REPAIR PROTEIN ERCC-6-RELATED"/>
    <property type="match status" value="1"/>
</dbReference>
<organism>
    <name type="scientific">Serpula lacrymans var. lacrymans (strain S7.9)</name>
    <name type="common">Dry rot fungus</name>
    <dbReference type="NCBI Taxonomy" id="578457"/>
    <lineage>
        <taxon>Eukaryota</taxon>
        <taxon>Fungi</taxon>
        <taxon>Dikarya</taxon>
        <taxon>Basidiomycota</taxon>
        <taxon>Agaricomycotina</taxon>
        <taxon>Agaricomycetes</taxon>
        <taxon>Agaricomycetidae</taxon>
        <taxon>Boletales</taxon>
        <taxon>Coniophorineae</taxon>
        <taxon>Serpulaceae</taxon>
        <taxon>Serpula</taxon>
    </lineage>
</organism>
<dbReference type="EMBL" id="GL945428">
    <property type="protein sequence ID" value="EGO30101.1"/>
    <property type="molecule type" value="Genomic_DNA"/>
</dbReference>
<dbReference type="InterPro" id="IPR050496">
    <property type="entry name" value="SNF2_RAD54_helicase_repair"/>
</dbReference>
<dbReference type="CDD" id="cd18793">
    <property type="entry name" value="SF2_C_SNF"/>
    <property type="match status" value="1"/>
</dbReference>
<name>F8ND14_SERL9</name>
<dbReference type="GO" id="GO:0016787">
    <property type="term" value="F:hydrolase activity"/>
    <property type="evidence" value="ECO:0007669"/>
    <property type="project" value="UniProtKB-KW"/>
</dbReference>
<dbReference type="HOGENOM" id="CLU_441572_0_0_1"/>
<feature type="compositionally biased region" description="Basic and acidic residues" evidence="2">
    <location>
        <begin position="220"/>
        <end position="232"/>
    </location>
</feature>
<dbReference type="SUPFAM" id="SSF52540">
    <property type="entry name" value="P-loop containing nucleoside triphosphate hydrolases"/>
    <property type="match status" value="1"/>
</dbReference>
<dbReference type="KEGG" id="sla:SERLADRAFT_431568"/>
<dbReference type="AlphaFoldDB" id="F8ND14"/>
<feature type="compositionally biased region" description="Low complexity" evidence="2">
    <location>
        <begin position="564"/>
        <end position="585"/>
    </location>
</feature>
<protein>
    <recommendedName>
        <fullName evidence="3">Helicase C-terminal domain-containing protein</fullName>
    </recommendedName>
</protein>
<reference evidence="4" key="1">
    <citation type="submission" date="2011-04" db="EMBL/GenBank/DDBJ databases">
        <title>Evolution of plant cell wall degrading machinery underlies the functional diversity of forest fungi.</title>
        <authorList>
            <consortium name="US DOE Joint Genome Institute (JGI-PGF)"/>
            <person name="Eastwood D.C."/>
            <person name="Floudas D."/>
            <person name="Binder M."/>
            <person name="Majcherczyk A."/>
            <person name="Schneider P."/>
            <person name="Aerts A."/>
            <person name="Asiegbu F.O."/>
            <person name="Baker S.E."/>
            <person name="Barry K."/>
            <person name="Bendiksby M."/>
            <person name="Blumentritt M."/>
            <person name="Coutinho P.M."/>
            <person name="Cullen D."/>
            <person name="Cullen D."/>
            <person name="Gathman A."/>
            <person name="Goodell B."/>
            <person name="Henrissat B."/>
            <person name="Ihrmark K."/>
            <person name="Kauserud H."/>
            <person name="Kohler A."/>
            <person name="LaButti K."/>
            <person name="Lapidus A."/>
            <person name="Lavin J.L."/>
            <person name="Lee Y.-H."/>
            <person name="Lindquist E."/>
            <person name="Lilly W."/>
            <person name="Lucas S."/>
            <person name="Morin E."/>
            <person name="Murat C."/>
            <person name="Oguiza J.A."/>
            <person name="Park J."/>
            <person name="Pisabarro A.G."/>
            <person name="Riley R."/>
            <person name="Rosling A."/>
            <person name="Salamov A."/>
            <person name="Schmidt O."/>
            <person name="Schmutz J."/>
            <person name="Skrede I."/>
            <person name="Stenlid J."/>
            <person name="Wiebenga A."/>
            <person name="Xie X."/>
            <person name="Kues U."/>
            <person name="Hibbett D.S."/>
            <person name="Hoffmeister D."/>
            <person name="Hogberg N."/>
            <person name="Martin F."/>
            <person name="Grigoriev I.V."/>
            <person name="Watkinson S.C."/>
        </authorList>
    </citation>
    <scope>NUCLEOTIDE SEQUENCE</scope>
    <source>
        <strain evidence="4">S7.9</strain>
    </source>
</reference>
<sequence>MSPGHRIVLAPQTALQSNSDTIWVALDSNLAHDARKYNKLYVAVWALRHQANVTIALTATPVLTRPSDLWHVGRFMGLSGFEGPNNNNKSRTMNKEINASQRKVCRSRKQDNLDATLLRGVMVGNNKFANDNASEYRTSILSWMNVMRDKFAGSVIRRTVDSKDFSQQPISGLSPHTEHPLLLSMYNWERKNLHNIAKELVDDHPTAAYYGAGKSSLHPKANEARNTEPSEKPFTLEEWCDKAMVTVKLDVLGQVIDYHLQQDGRQLVMATEDGRHIQPDNRYGSFERNPAECDKIVVYSAFPTSNHAILDILAIYGIEAVELNGSVPVKKRQAAIDAFRTSNKESGPCVLILSGVGMVGLNLVFANVLIIVDTLWSDQEDAQLRGRVWRQPQTKQVHIYRLIATGTPDVFLNNISFDKGVMHAAFVGTDVISLTDDDDAILSLGDDDNTDIPATSRGKGKAVAKPKIRPKCMDKGKGKAVSNAPDNSTTGSCKRKLKETQADHAVAQKKARKQAPSTSMASGSGAPMDLDPPEPSVTTLPSVQQLRIDDPLFDQDPEQEEEAALAALKNVDSASSPLTPLPSASDVDVEEHQTTVEASKSKETKGPNKRRRGKRTHIA</sequence>
<evidence type="ECO:0000256" key="2">
    <source>
        <dbReference type="SAM" id="MobiDB-lite"/>
    </source>
</evidence>
<dbReference type="Gene3D" id="3.40.50.300">
    <property type="entry name" value="P-loop containing nucleotide triphosphate hydrolases"/>
    <property type="match status" value="1"/>
</dbReference>
<feature type="region of interest" description="Disordered" evidence="2">
    <location>
        <begin position="551"/>
        <end position="619"/>
    </location>
</feature>
<evidence type="ECO:0000313" key="4">
    <source>
        <dbReference type="EMBL" id="EGO30101.1"/>
    </source>
</evidence>
<evidence type="ECO:0000256" key="1">
    <source>
        <dbReference type="ARBA" id="ARBA00022801"/>
    </source>
</evidence>
<feature type="compositionally biased region" description="Basic and acidic residues" evidence="2">
    <location>
        <begin position="590"/>
        <end position="606"/>
    </location>
</feature>
<dbReference type="Pfam" id="PF00271">
    <property type="entry name" value="Helicase_C"/>
    <property type="match status" value="1"/>
</dbReference>
<keyword evidence="1" id="KW-0378">Hydrolase</keyword>
<dbReference type="SMART" id="SM00490">
    <property type="entry name" value="HELICc"/>
    <property type="match status" value="1"/>
</dbReference>
<dbReference type="PANTHER" id="PTHR45629">
    <property type="entry name" value="SNF2/RAD54 FAMILY MEMBER"/>
    <property type="match status" value="1"/>
</dbReference>
<feature type="compositionally biased region" description="Basic residues" evidence="2">
    <location>
        <begin position="607"/>
        <end position="619"/>
    </location>
</feature>
<proteinExistence type="predicted"/>
<dbReference type="RefSeq" id="XP_007311985.1">
    <property type="nucleotide sequence ID" value="XM_007311923.1"/>
</dbReference>
<gene>
    <name evidence="4" type="ORF">SERLADRAFT_431568</name>
</gene>